<comment type="similarity">
    <text evidence="2 6">Belongs to the metallo-dependent hydrolases superfamily. DHOase family. Class I DHOase subfamily.</text>
</comment>
<evidence type="ECO:0000256" key="2">
    <source>
        <dbReference type="ARBA" id="ARBA00010286"/>
    </source>
</evidence>
<dbReference type="EC" id="3.5.2.3" evidence="6"/>
<feature type="active site" evidence="6">
    <location>
        <position position="307"/>
    </location>
</feature>
<feature type="binding site" evidence="6">
    <location>
        <position position="154"/>
    </location>
    <ligand>
        <name>Zn(2+)</name>
        <dbReference type="ChEBI" id="CHEBI:29105"/>
        <label>2</label>
    </ligand>
</feature>
<dbReference type="InterPro" id="IPR004722">
    <property type="entry name" value="DHOase"/>
</dbReference>
<dbReference type="GO" id="GO:0008270">
    <property type="term" value="F:zinc ion binding"/>
    <property type="evidence" value="ECO:0007669"/>
    <property type="project" value="UniProtKB-UniRule"/>
</dbReference>
<keyword evidence="9" id="KW-1185">Reference proteome</keyword>
<dbReference type="InterPro" id="IPR032466">
    <property type="entry name" value="Metal_Hydrolase"/>
</dbReference>
<evidence type="ECO:0000256" key="1">
    <source>
        <dbReference type="ARBA" id="ARBA00002368"/>
    </source>
</evidence>
<dbReference type="UniPathway" id="UPA00070">
    <property type="reaction ID" value="UER00117"/>
</dbReference>
<comment type="pathway">
    <text evidence="6">Pyrimidine metabolism; UMP biosynthesis via de novo pathway; (S)-dihydroorotate from bicarbonate: step 3/3.</text>
</comment>
<feature type="binding site" evidence="6">
    <location>
        <begin position="325"/>
        <end position="326"/>
    </location>
    <ligand>
        <name>substrate</name>
    </ligand>
</feature>
<feature type="binding site" evidence="6">
    <location>
        <position position="234"/>
    </location>
    <ligand>
        <name>Zn(2+)</name>
        <dbReference type="ChEBI" id="CHEBI:29105"/>
        <label>2</label>
    </ligand>
</feature>
<sequence length="426" mass="47415">MKILLKKGRILDPSSGLDFVGDLLIEDGNIRGVERDIELSEKNITMLDCQGKLIFPGLVDMHVHLREPGEEWKEDIESGTRAALYGGVLRVACMPNTKPVNDSPEVTSYILKRAKEKAWVTVYPISAITKGQEGKELSEFGRLKKAGAIAVSDDGKWVANSALMKRALLYAKNFDLPVISHCEDPFLSFKGQINEGKISAKLGLKGIPSSAETIAVIRDLLLAKETETSVHLAHLSVKENIPFLKWAKEEGIPFTAETCPHYFTLTEKEVEGYNTLAKVNPPLRTEEDIYAIKNALKEGYIEVIASDHAPHSPLEKEVEFELASFGMLGLQFLLPLSFNLVREGVLSELKLLEYMITNPSKILRVTPPSFKEGALAEVIVFDPEEEWKVTEEIIQSKSKNTPLLGKTLKGKVKMIILQKTIYRADT</sequence>
<dbReference type="HAMAP" id="MF_00220_B">
    <property type="entry name" value="PyrC_classI_B"/>
    <property type="match status" value="1"/>
</dbReference>
<dbReference type="PANTHER" id="PTHR43668">
    <property type="entry name" value="ALLANTOINASE"/>
    <property type="match status" value="1"/>
</dbReference>
<dbReference type="GO" id="GO:0006145">
    <property type="term" value="P:purine nucleobase catabolic process"/>
    <property type="evidence" value="ECO:0007669"/>
    <property type="project" value="TreeGrafter"/>
</dbReference>
<dbReference type="PANTHER" id="PTHR43668:SF2">
    <property type="entry name" value="ALLANTOINASE"/>
    <property type="match status" value="1"/>
</dbReference>
<dbReference type="CDD" id="cd01317">
    <property type="entry name" value="DHOase_IIa"/>
    <property type="match status" value="1"/>
</dbReference>
<dbReference type="STRING" id="1653476.THC_1085"/>
<evidence type="ECO:0000313" key="9">
    <source>
        <dbReference type="Proteomes" id="UP000068196"/>
    </source>
</evidence>
<feature type="binding site" evidence="6">
    <location>
        <position position="64"/>
    </location>
    <ligand>
        <name>Zn(2+)</name>
        <dbReference type="ChEBI" id="CHEBI:29105"/>
        <label>1</label>
    </ligand>
</feature>
<evidence type="ECO:0000313" key="8">
    <source>
        <dbReference type="EMBL" id="BAU23464.1"/>
    </source>
</evidence>
<feature type="binding site" evidence="6">
    <location>
        <begin position="64"/>
        <end position="66"/>
    </location>
    <ligand>
        <name>substrate</name>
    </ligand>
</feature>
<dbReference type="InterPro" id="IPR002195">
    <property type="entry name" value="Dihydroorotase_CS"/>
</dbReference>
<feature type="binding site" evidence="6">
    <location>
        <position position="62"/>
    </location>
    <ligand>
        <name>Zn(2+)</name>
        <dbReference type="ChEBI" id="CHEBI:29105"/>
        <label>1</label>
    </ligand>
</feature>
<dbReference type="SUPFAM" id="SSF51556">
    <property type="entry name" value="Metallo-dependent hydrolases"/>
    <property type="match status" value="1"/>
</dbReference>
<keyword evidence="4 6" id="KW-0378">Hydrolase</keyword>
<evidence type="ECO:0000259" key="7">
    <source>
        <dbReference type="Pfam" id="PF12890"/>
    </source>
</evidence>
<comment type="cofactor">
    <cofactor evidence="6">
        <name>Zn(2+)</name>
        <dbReference type="ChEBI" id="CHEBI:29105"/>
    </cofactor>
    <text evidence="6">Binds 2 Zn(2+) ions per subunit.</text>
</comment>
<dbReference type="InterPro" id="IPR024403">
    <property type="entry name" value="DHOase_cat"/>
</dbReference>
<dbReference type="InterPro" id="IPR011059">
    <property type="entry name" value="Metal-dep_hydrolase_composite"/>
</dbReference>
<comment type="catalytic activity">
    <reaction evidence="6">
        <text>(S)-dihydroorotate + H2O = N-carbamoyl-L-aspartate + H(+)</text>
        <dbReference type="Rhea" id="RHEA:24296"/>
        <dbReference type="ChEBI" id="CHEBI:15377"/>
        <dbReference type="ChEBI" id="CHEBI:15378"/>
        <dbReference type="ChEBI" id="CHEBI:30864"/>
        <dbReference type="ChEBI" id="CHEBI:32814"/>
        <dbReference type="EC" id="3.5.2.3"/>
    </reaction>
</comment>
<dbReference type="Proteomes" id="UP000068196">
    <property type="component" value="Chromosome"/>
</dbReference>
<evidence type="ECO:0000256" key="4">
    <source>
        <dbReference type="ARBA" id="ARBA00022801"/>
    </source>
</evidence>
<dbReference type="GO" id="GO:0044205">
    <property type="term" value="P:'de novo' UMP biosynthetic process"/>
    <property type="evidence" value="ECO:0007669"/>
    <property type="project" value="UniProtKB-UniRule"/>
</dbReference>
<feature type="binding site" evidence="6">
    <location>
        <position position="311"/>
    </location>
    <ligand>
        <name>substrate</name>
    </ligand>
</feature>
<reference evidence="8 9" key="1">
    <citation type="journal article" date="2016" name="Int. J. Syst. Evol. Microbiol.">
        <title>Caldimicrobium thiodismutans sp. nov., a sulfur-disproportionating bacterium isolated from a hot spring, and emended description of the genus Caldimicrobium.</title>
        <authorList>
            <person name="Kojima H."/>
            <person name="Umezawa K."/>
            <person name="Fukui M."/>
        </authorList>
    </citation>
    <scope>NUCLEOTIDE SEQUENCE [LARGE SCALE GENOMIC DNA]</scope>
    <source>
        <strain evidence="8 9">TF1</strain>
    </source>
</reference>
<dbReference type="SUPFAM" id="SSF51338">
    <property type="entry name" value="Composite domain of metallo-dependent hydrolases"/>
    <property type="match status" value="1"/>
</dbReference>
<dbReference type="Pfam" id="PF12890">
    <property type="entry name" value="DHOase"/>
    <property type="match status" value="1"/>
</dbReference>
<gene>
    <name evidence="6" type="primary">pyrC</name>
    <name evidence="8" type="ORF">THC_1085</name>
</gene>
<feature type="binding site" evidence="6">
    <location>
        <position position="154"/>
    </location>
    <ligand>
        <name>Zn(2+)</name>
        <dbReference type="ChEBI" id="CHEBI:29105"/>
        <label>1</label>
    </ligand>
</feature>
<comment type="function">
    <text evidence="1 6">Catalyzes the reversible cyclization of carbamoyl aspartate to dihydroorotate.</text>
</comment>
<dbReference type="GO" id="GO:0004151">
    <property type="term" value="F:dihydroorotase activity"/>
    <property type="evidence" value="ECO:0007669"/>
    <property type="project" value="UniProtKB-UniRule"/>
</dbReference>
<dbReference type="GO" id="GO:0005737">
    <property type="term" value="C:cytoplasm"/>
    <property type="evidence" value="ECO:0007669"/>
    <property type="project" value="TreeGrafter"/>
</dbReference>
<feature type="binding site" evidence="6">
    <location>
        <position position="280"/>
    </location>
    <ligand>
        <name>substrate</name>
    </ligand>
</feature>
<dbReference type="EMBL" id="AP014945">
    <property type="protein sequence ID" value="BAU23464.1"/>
    <property type="molecule type" value="Genomic_DNA"/>
</dbReference>
<dbReference type="OrthoDB" id="9765462at2"/>
<evidence type="ECO:0000256" key="6">
    <source>
        <dbReference type="HAMAP-Rule" id="MF_00220"/>
    </source>
</evidence>
<protein>
    <recommendedName>
        <fullName evidence="6">Dihydroorotase</fullName>
        <shortName evidence="6">DHOase</shortName>
        <ecNumber evidence="6">3.5.2.3</ecNumber>
    </recommendedName>
</protein>
<feature type="binding site" evidence="6">
    <location>
        <position position="307"/>
    </location>
    <ligand>
        <name>Zn(2+)</name>
        <dbReference type="ChEBI" id="CHEBI:29105"/>
        <label>1</label>
    </ligand>
</feature>
<evidence type="ECO:0000256" key="5">
    <source>
        <dbReference type="ARBA" id="ARBA00022975"/>
    </source>
</evidence>
<keyword evidence="6" id="KW-0862">Zinc</keyword>
<dbReference type="PROSITE" id="PS00482">
    <property type="entry name" value="DIHYDROOROTASE_1"/>
    <property type="match status" value="1"/>
</dbReference>
<feature type="domain" description="Dihydroorotase catalytic" evidence="7">
    <location>
        <begin position="51"/>
        <end position="240"/>
    </location>
</feature>
<dbReference type="Gene3D" id="2.30.40.10">
    <property type="entry name" value="Urease, subunit C, domain 1"/>
    <property type="match status" value="1"/>
</dbReference>
<feature type="binding site" evidence="6">
    <location>
        <position position="181"/>
    </location>
    <ligand>
        <name>Zn(2+)</name>
        <dbReference type="ChEBI" id="CHEBI:29105"/>
        <label>2</label>
    </ligand>
</feature>
<accession>A0A0U5AVZ4</accession>
<dbReference type="GO" id="GO:0004038">
    <property type="term" value="F:allantoinase activity"/>
    <property type="evidence" value="ECO:0007669"/>
    <property type="project" value="TreeGrafter"/>
</dbReference>
<dbReference type="KEGG" id="cthi:THC_1085"/>
<proteinExistence type="inferred from homology"/>
<keyword evidence="3 6" id="KW-0479">Metal-binding</keyword>
<feature type="binding site" evidence="6">
    <location>
        <position position="96"/>
    </location>
    <ligand>
        <name>substrate</name>
    </ligand>
</feature>
<organism evidence="8 9">
    <name type="scientific">Caldimicrobium thiodismutans</name>
    <dbReference type="NCBI Taxonomy" id="1653476"/>
    <lineage>
        <taxon>Bacteria</taxon>
        <taxon>Pseudomonadati</taxon>
        <taxon>Thermodesulfobacteriota</taxon>
        <taxon>Thermodesulfobacteria</taxon>
        <taxon>Thermodesulfobacteriales</taxon>
        <taxon>Thermodesulfobacteriaceae</taxon>
        <taxon>Caldimicrobium</taxon>
    </lineage>
</organism>
<dbReference type="RefSeq" id="WP_068514437.1">
    <property type="nucleotide sequence ID" value="NZ_AP014945.1"/>
</dbReference>
<name>A0A0U5AVZ4_9BACT</name>
<dbReference type="AlphaFoldDB" id="A0A0U5AVZ4"/>
<dbReference type="NCBIfam" id="TIGR00857">
    <property type="entry name" value="pyrC_multi"/>
    <property type="match status" value="1"/>
</dbReference>
<dbReference type="PATRIC" id="fig|1653476.3.peg.1133"/>
<dbReference type="Gene3D" id="3.20.20.140">
    <property type="entry name" value="Metal-dependent hydrolases"/>
    <property type="match status" value="1"/>
</dbReference>
<reference evidence="9" key="2">
    <citation type="journal article" date="2016" name="Int. J. Syst. Evol. Microbiol.">
        <title>Caldimicrobium thiodismutans sp. nov., a sulfur-disproportionating bacterium isolated from a hot spring.</title>
        <authorList>
            <person name="Kojima H."/>
            <person name="Umezawa K."/>
            <person name="Fukui M."/>
        </authorList>
    </citation>
    <scope>NUCLEOTIDE SEQUENCE [LARGE SCALE GENOMIC DNA]</scope>
    <source>
        <strain evidence="9">TF1</strain>
    </source>
</reference>
<dbReference type="InterPro" id="IPR050138">
    <property type="entry name" value="DHOase/Allantoinase_Hydrolase"/>
</dbReference>
<dbReference type="PROSITE" id="PS00483">
    <property type="entry name" value="DIHYDROOROTASE_2"/>
    <property type="match status" value="1"/>
</dbReference>
<keyword evidence="5 6" id="KW-0665">Pyrimidine biosynthesis</keyword>
<evidence type="ECO:0000256" key="3">
    <source>
        <dbReference type="ARBA" id="ARBA00022723"/>
    </source>
</evidence>